<keyword evidence="2" id="KW-1185">Reference proteome</keyword>
<organism evidence="1 2">
    <name type="scientific">Amycolatopsis rhabdoformis</name>
    <dbReference type="NCBI Taxonomy" id="1448059"/>
    <lineage>
        <taxon>Bacteria</taxon>
        <taxon>Bacillati</taxon>
        <taxon>Actinomycetota</taxon>
        <taxon>Actinomycetes</taxon>
        <taxon>Pseudonocardiales</taxon>
        <taxon>Pseudonocardiaceae</taxon>
        <taxon>Amycolatopsis</taxon>
    </lineage>
</organism>
<dbReference type="EMBL" id="CP142149">
    <property type="protein sequence ID" value="WSE29433.1"/>
    <property type="molecule type" value="Genomic_DNA"/>
</dbReference>
<proteinExistence type="predicted"/>
<evidence type="ECO:0000313" key="2">
    <source>
        <dbReference type="Proteomes" id="UP001330812"/>
    </source>
</evidence>
<protein>
    <submittedName>
        <fullName evidence="1">Uncharacterized protein</fullName>
    </submittedName>
</protein>
<name>A0ABZ1I6E3_9PSEU</name>
<dbReference type="Proteomes" id="UP001330812">
    <property type="component" value="Chromosome"/>
</dbReference>
<sequence length="52" mass="6032">MGGQNDRMSVPVRMFAAMCTPKTEKFMRQEFRRSIVEDFLEPRAPARTGQPE</sequence>
<evidence type="ECO:0000313" key="1">
    <source>
        <dbReference type="EMBL" id="WSE29433.1"/>
    </source>
</evidence>
<reference evidence="1 2" key="1">
    <citation type="journal article" date="2015" name="Int. J. Syst. Evol. Microbiol.">
        <title>Amycolatopsis rhabdoformis sp. nov., an actinomycete isolated from a tropical forest soil.</title>
        <authorList>
            <person name="Souza W.R."/>
            <person name="Silva R.E."/>
            <person name="Goodfellow M."/>
            <person name="Busarakam K."/>
            <person name="Figueiro F.S."/>
            <person name="Ferreira D."/>
            <person name="Rodrigues-Filho E."/>
            <person name="Moraes L.A.B."/>
            <person name="Zucchi T.D."/>
        </authorList>
    </citation>
    <scope>NUCLEOTIDE SEQUENCE [LARGE SCALE GENOMIC DNA]</scope>
    <source>
        <strain evidence="1 2">NCIMB 14900</strain>
    </source>
</reference>
<gene>
    <name evidence="1" type="ORF">VSH64_42640</name>
</gene>
<accession>A0ABZ1I6E3</accession>
<dbReference type="RefSeq" id="WP_326568396.1">
    <property type="nucleotide sequence ID" value="NZ_CP142149.1"/>
</dbReference>